<dbReference type="GeneID" id="15393763"/>
<evidence type="ECO:0000256" key="1">
    <source>
        <dbReference type="ARBA" id="ARBA00001966"/>
    </source>
</evidence>
<dbReference type="AlphaFoldDB" id="N0BN87"/>
<protein>
    <submittedName>
        <fullName evidence="11">Aldehyde:ferredoxin oxidoreductase</fullName>
    </submittedName>
</protein>
<dbReference type="Gene3D" id="3.60.9.10">
    <property type="entry name" value="Aldehyde ferredoxin oxidoreductase, N-terminal domain"/>
    <property type="match status" value="1"/>
</dbReference>
<evidence type="ECO:0000313" key="11">
    <source>
        <dbReference type="EMBL" id="AGK62086.1"/>
    </source>
</evidence>
<dbReference type="GO" id="GO:0051539">
    <property type="term" value="F:4 iron, 4 sulfur cluster binding"/>
    <property type="evidence" value="ECO:0007669"/>
    <property type="project" value="UniProtKB-KW"/>
</dbReference>
<evidence type="ECO:0000313" key="12">
    <source>
        <dbReference type="Proteomes" id="UP000013307"/>
    </source>
</evidence>
<comment type="similarity">
    <text evidence="2">Belongs to the AOR/FOR family.</text>
</comment>
<dbReference type="EMBL" id="CP005290">
    <property type="protein sequence ID" value="AGK62086.1"/>
    <property type="molecule type" value="Genomic_DNA"/>
</dbReference>
<keyword evidence="3" id="KW-0004">4Fe-4S</keyword>
<dbReference type="PANTHER" id="PTHR30038:SF0">
    <property type="entry name" value="TUNGSTEN-CONTAINING ALDEHYDE FERREDOXIN OXIDOREDUCTASE"/>
    <property type="match status" value="1"/>
</dbReference>
<organism evidence="11 12">
    <name type="scientific">Archaeoglobus sulfaticallidus PM70-1</name>
    <dbReference type="NCBI Taxonomy" id="387631"/>
    <lineage>
        <taxon>Archaea</taxon>
        <taxon>Methanobacteriati</taxon>
        <taxon>Methanobacteriota</taxon>
        <taxon>Archaeoglobi</taxon>
        <taxon>Archaeoglobales</taxon>
        <taxon>Archaeoglobaceae</taxon>
        <taxon>Archaeoglobus</taxon>
    </lineage>
</organism>
<evidence type="ECO:0000256" key="8">
    <source>
        <dbReference type="ARBA" id="ARBA00049934"/>
    </source>
</evidence>
<dbReference type="Pfam" id="PF01314">
    <property type="entry name" value="AFOR_C"/>
    <property type="match status" value="1"/>
</dbReference>
<dbReference type="SMART" id="SM00790">
    <property type="entry name" value="AFOR_N"/>
    <property type="match status" value="1"/>
</dbReference>
<comment type="cofactor">
    <cofactor evidence="1">
        <name>[4Fe-4S] cluster</name>
        <dbReference type="ChEBI" id="CHEBI:49883"/>
    </cofactor>
</comment>
<dbReference type="InterPro" id="IPR036503">
    <property type="entry name" value="Ald_Fedxn_OxRdtase_N_sf"/>
</dbReference>
<evidence type="ECO:0000256" key="7">
    <source>
        <dbReference type="ARBA" id="ARBA00023014"/>
    </source>
</evidence>
<reference evidence="11 12" key="1">
    <citation type="journal article" date="2013" name="Genome Announc.">
        <title>Complete Genome Sequence of the Thermophilic and Facultatively Chemolithoautotrophic Sulfate Reducer Archaeoglobus sulfaticallidus Strain PM70-1T.</title>
        <authorList>
            <person name="Stokke R."/>
            <person name="Hocking W.P."/>
            <person name="Steinsbu B.O."/>
            <person name="Steen I.H."/>
        </authorList>
    </citation>
    <scope>NUCLEOTIDE SEQUENCE [LARGE SCALE GENOMIC DNA]</scope>
    <source>
        <strain evidence="11">PM70-1</strain>
    </source>
</reference>
<keyword evidence="5" id="KW-0560">Oxidoreductase</keyword>
<keyword evidence="6" id="KW-0408">Iron</keyword>
<feature type="compositionally biased region" description="Basic and acidic residues" evidence="9">
    <location>
        <begin position="219"/>
        <end position="239"/>
    </location>
</feature>
<gene>
    <name evidence="11" type="ORF">Asulf_02130</name>
</gene>
<evidence type="ECO:0000256" key="2">
    <source>
        <dbReference type="ARBA" id="ARBA00011032"/>
    </source>
</evidence>
<dbReference type="Gene3D" id="1.10.569.10">
    <property type="entry name" value="Aldehyde Ferredoxin Oxidoreductase Protein, subunit A, domain 2"/>
    <property type="match status" value="1"/>
</dbReference>
<dbReference type="GO" id="GO:0046872">
    <property type="term" value="F:metal ion binding"/>
    <property type="evidence" value="ECO:0007669"/>
    <property type="project" value="UniProtKB-KW"/>
</dbReference>
<feature type="region of interest" description="Disordered" evidence="9">
    <location>
        <begin position="218"/>
        <end position="241"/>
    </location>
</feature>
<dbReference type="InterPro" id="IPR013983">
    <property type="entry name" value="Ald_Fedxn_OxRdtase_N"/>
</dbReference>
<dbReference type="RefSeq" id="WP_015591682.1">
    <property type="nucleotide sequence ID" value="NC_021169.1"/>
</dbReference>
<dbReference type="Pfam" id="PF02730">
    <property type="entry name" value="AFOR_N"/>
    <property type="match status" value="1"/>
</dbReference>
<dbReference type="InterPro" id="IPR013985">
    <property type="entry name" value="Ald_Fedxn_OxRdtase_dom3"/>
</dbReference>
<sequence>MGGYMGKILRVDLSSGTTKIEPISEEIARKYLGGKGYATYMIYQKLKSLEKEGIYPADIDPLGEFNDLIFATGPATGIAGFPEPGRYHVMTVRSPLTGSIGSANSGGKFGPYMKFAGFDIIVVEGKSDKPVYLEVVDGSAEIKDASDLWGRNVFDTTRILSDRVGRRCSVACIGPAGENLVLFANIMNDEHRAAGRTGVGAVMGSKKLKAIVCAGNTRPKPEDPEKFREESKKANDKIKQNPLTGEGLTKYGTAILVNVINNAGSLPFKNWQTGYNPEADKISGETLAEKYLIKNHGCWGCTITCGRVTKVESGPYQILYSEGPEYESIWSLGNATGVTDLEAIIKANHFCDEYGLDTISMGSTIACAMELYEKGSIPEEYLQGVDLSFGNSSALVEMVWRTAFKAGFGKYLALGSKRLAEMFGHPELSMSVKGLEMPAYDPRGIKGIGLTYATANRGGCHVTGYTVAPEIAGLPEKIDPLTEEGKAQWVKAFQDFTCVVNSTVNCLFTTFAIGAEDFAPMLSAVTGWDFSVEELMKIGERIYNLERVIINKFGFDAKDDTLPPRLLKEALPEGAAKGHVVDLDKMKKEYYEIRGWVDGVPTEEKLKELEIEL</sequence>
<dbReference type="SUPFAM" id="SSF56228">
    <property type="entry name" value="Aldehyde ferredoxin oxidoreductase, N-terminal domain"/>
    <property type="match status" value="1"/>
</dbReference>
<evidence type="ECO:0000256" key="5">
    <source>
        <dbReference type="ARBA" id="ARBA00023002"/>
    </source>
</evidence>
<dbReference type="GO" id="GO:0009055">
    <property type="term" value="F:electron transfer activity"/>
    <property type="evidence" value="ECO:0007669"/>
    <property type="project" value="InterPro"/>
</dbReference>
<dbReference type="InterPro" id="IPR001203">
    <property type="entry name" value="OxRdtase_Ald_Fedxn_C"/>
</dbReference>
<dbReference type="Proteomes" id="UP000013307">
    <property type="component" value="Chromosome"/>
</dbReference>
<proteinExistence type="inferred from homology"/>
<dbReference type="Gene3D" id="1.10.599.10">
    <property type="entry name" value="Aldehyde Ferredoxin Oxidoreductase Protein, subunit A, domain 3"/>
    <property type="match status" value="1"/>
</dbReference>
<dbReference type="STRING" id="387631.Asulf_02130"/>
<keyword evidence="4" id="KW-0479">Metal-binding</keyword>
<dbReference type="SUPFAM" id="SSF48310">
    <property type="entry name" value="Aldehyde ferredoxin oxidoreductase, C-terminal domains"/>
    <property type="match status" value="1"/>
</dbReference>
<dbReference type="GO" id="GO:0016625">
    <property type="term" value="F:oxidoreductase activity, acting on the aldehyde or oxo group of donors, iron-sulfur protein as acceptor"/>
    <property type="evidence" value="ECO:0007669"/>
    <property type="project" value="InterPro"/>
</dbReference>
<evidence type="ECO:0000256" key="4">
    <source>
        <dbReference type="ARBA" id="ARBA00022723"/>
    </source>
</evidence>
<dbReference type="HOGENOM" id="CLU_020364_1_0_2"/>
<evidence type="ECO:0000256" key="3">
    <source>
        <dbReference type="ARBA" id="ARBA00022485"/>
    </source>
</evidence>
<dbReference type="OrthoDB" id="30771at2157"/>
<evidence type="ECO:0000259" key="10">
    <source>
        <dbReference type="SMART" id="SM00790"/>
    </source>
</evidence>
<dbReference type="eggNOG" id="arCOG00706">
    <property type="taxonomic scope" value="Archaea"/>
</dbReference>
<dbReference type="InterPro" id="IPR013984">
    <property type="entry name" value="Ald_Fedxn_OxRdtase_dom2"/>
</dbReference>
<dbReference type="PANTHER" id="PTHR30038">
    <property type="entry name" value="ALDEHYDE FERREDOXIN OXIDOREDUCTASE"/>
    <property type="match status" value="1"/>
</dbReference>
<dbReference type="InterPro" id="IPR051919">
    <property type="entry name" value="W-dependent_AOR"/>
</dbReference>
<dbReference type="InterPro" id="IPR036021">
    <property type="entry name" value="Tungsten_al_ferr_oxy-like_C"/>
</dbReference>
<feature type="domain" description="Aldehyde ferredoxin oxidoreductase N-terminal" evidence="10">
    <location>
        <begin position="4"/>
        <end position="217"/>
    </location>
</feature>
<accession>N0BN87</accession>
<keyword evidence="7" id="KW-0411">Iron-sulfur</keyword>
<comment type="cofactor">
    <cofactor evidence="8">
        <name>tungstopterin</name>
        <dbReference type="ChEBI" id="CHEBI:30402"/>
    </cofactor>
</comment>
<evidence type="ECO:0000256" key="9">
    <source>
        <dbReference type="SAM" id="MobiDB-lite"/>
    </source>
</evidence>
<evidence type="ECO:0000256" key="6">
    <source>
        <dbReference type="ARBA" id="ARBA00023004"/>
    </source>
</evidence>
<keyword evidence="12" id="KW-1185">Reference proteome</keyword>
<dbReference type="KEGG" id="ast:Asulf_02130"/>
<name>N0BN87_9EURY</name>